<organism evidence="1 2">
    <name type="scientific">Anopheles quadriannulatus</name>
    <name type="common">Mosquito</name>
    <dbReference type="NCBI Taxonomy" id="34691"/>
    <lineage>
        <taxon>Eukaryota</taxon>
        <taxon>Metazoa</taxon>
        <taxon>Ecdysozoa</taxon>
        <taxon>Arthropoda</taxon>
        <taxon>Hexapoda</taxon>
        <taxon>Insecta</taxon>
        <taxon>Pterygota</taxon>
        <taxon>Neoptera</taxon>
        <taxon>Endopterygota</taxon>
        <taxon>Diptera</taxon>
        <taxon>Nematocera</taxon>
        <taxon>Culicoidea</taxon>
        <taxon>Culicidae</taxon>
        <taxon>Anophelinae</taxon>
        <taxon>Anopheles</taxon>
    </lineage>
</organism>
<dbReference type="AlphaFoldDB" id="A0A182XRB1"/>
<keyword evidence="2" id="KW-1185">Reference proteome</keyword>
<dbReference type="Proteomes" id="UP000076407">
    <property type="component" value="Unassembled WGS sequence"/>
</dbReference>
<name>A0A182XRB1_ANOQN</name>
<proteinExistence type="predicted"/>
<protein>
    <submittedName>
        <fullName evidence="1">Uncharacterized protein</fullName>
    </submittedName>
</protein>
<dbReference type="VEuPathDB" id="VectorBase:AQUA014390"/>
<dbReference type="EnsemblMetazoa" id="AQUA014390-RA">
    <property type="protein sequence ID" value="AQUA014390-PA"/>
    <property type="gene ID" value="AQUA014390"/>
</dbReference>
<evidence type="ECO:0000313" key="1">
    <source>
        <dbReference type="EnsemblMetazoa" id="AQUA014390-PA"/>
    </source>
</evidence>
<reference evidence="1" key="1">
    <citation type="submission" date="2020-05" db="UniProtKB">
        <authorList>
            <consortium name="EnsemblMetazoa"/>
        </authorList>
    </citation>
    <scope>IDENTIFICATION</scope>
    <source>
        <strain evidence="1">SANGQUA</strain>
    </source>
</reference>
<evidence type="ECO:0000313" key="2">
    <source>
        <dbReference type="Proteomes" id="UP000076407"/>
    </source>
</evidence>
<accession>A0A182XRB1</accession>
<sequence length="81" mass="9070">MLLLYELTEEYPHLKGFPIPSYSGIVSLILTGMDSIGSQVKDSGENEQHEKAASVHDIFAFDHGCDSASRNTIESWKRIEE</sequence>